<protein>
    <submittedName>
        <fullName evidence="3">Uncharacterized protein</fullName>
    </submittedName>
</protein>
<accession>A0A0K1PRX0</accession>
<evidence type="ECO:0000256" key="2">
    <source>
        <dbReference type="SAM" id="SignalP"/>
    </source>
</evidence>
<evidence type="ECO:0000313" key="3">
    <source>
        <dbReference type="EMBL" id="AKU96273.1"/>
    </source>
</evidence>
<dbReference type="AlphaFoldDB" id="A0A0K1PRX0"/>
<evidence type="ECO:0000256" key="1">
    <source>
        <dbReference type="SAM" id="MobiDB-lite"/>
    </source>
</evidence>
<evidence type="ECO:0000313" key="4">
    <source>
        <dbReference type="Proteomes" id="UP000064967"/>
    </source>
</evidence>
<keyword evidence="4" id="KW-1185">Reference proteome</keyword>
<dbReference type="PROSITE" id="PS51257">
    <property type="entry name" value="PROKAR_LIPOPROTEIN"/>
    <property type="match status" value="1"/>
</dbReference>
<name>A0A0K1PRX0_9BACT</name>
<feature type="region of interest" description="Disordered" evidence="1">
    <location>
        <begin position="21"/>
        <end position="56"/>
    </location>
</feature>
<dbReference type="SUPFAM" id="SSF63825">
    <property type="entry name" value="YWTD domain"/>
    <property type="match status" value="1"/>
</dbReference>
<organism evidence="3 4">
    <name type="scientific">Labilithrix luteola</name>
    <dbReference type="NCBI Taxonomy" id="1391654"/>
    <lineage>
        <taxon>Bacteria</taxon>
        <taxon>Pseudomonadati</taxon>
        <taxon>Myxococcota</taxon>
        <taxon>Polyangia</taxon>
        <taxon>Polyangiales</taxon>
        <taxon>Labilitrichaceae</taxon>
        <taxon>Labilithrix</taxon>
    </lineage>
</organism>
<dbReference type="KEGG" id="llu:AKJ09_02937"/>
<gene>
    <name evidence="3" type="ORF">AKJ09_02937</name>
</gene>
<dbReference type="RefSeq" id="WP_146647585.1">
    <property type="nucleotide sequence ID" value="NZ_CP012333.1"/>
</dbReference>
<sequence>MRKAAVSMVLLLAACGGQVAEPSPNAQGASSTNEPPSSDTPSVGAPAGRTGPESVASDVGIPSALALSSTSAVFTTRNTFVGGELVEAGALFVADKRVGPALMISVDRQGATYDALAIDEHDAFVGTSDGRLVRVPLMGGEPATVADIEASPVALSLSGDYVYFARETGEVGRVAKAGGAPEALATVEGAVRGVEADANAVYVATGPTDAKPAAGGIVRVGLDTHAPELLASSGEPCALIRDGEHLFWTSRPASAGGPAMKGEVRKLSLEGNAVATVAAGTFTACAIASDDQNLWFATTAPAAAFPVRSGDGSAAGSGLMRAPIAGGDPVVVDGAGSALAQPGAVAVDATHVYWLTDKAVLRLAK</sequence>
<feature type="chain" id="PRO_5005466145" evidence="2">
    <location>
        <begin position="20"/>
        <end position="365"/>
    </location>
</feature>
<feature type="signal peptide" evidence="2">
    <location>
        <begin position="1"/>
        <end position="19"/>
    </location>
</feature>
<reference evidence="3 4" key="1">
    <citation type="submission" date="2015-08" db="EMBL/GenBank/DDBJ databases">
        <authorList>
            <person name="Babu N.S."/>
            <person name="Beckwith C.J."/>
            <person name="Beseler K.G."/>
            <person name="Brison A."/>
            <person name="Carone J.V."/>
            <person name="Caskin T.P."/>
            <person name="Diamond M."/>
            <person name="Durham M.E."/>
            <person name="Foxe J.M."/>
            <person name="Go M."/>
            <person name="Henderson B.A."/>
            <person name="Jones I.B."/>
            <person name="McGettigan J.A."/>
            <person name="Micheletti S.J."/>
            <person name="Nasrallah M.E."/>
            <person name="Ortiz D."/>
            <person name="Piller C.R."/>
            <person name="Privatt S.R."/>
            <person name="Schneider S.L."/>
            <person name="Sharp S."/>
            <person name="Smith T.C."/>
            <person name="Stanton J.D."/>
            <person name="Ullery H.E."/>
            <person name="Wilson R.J."/>
            <person name="Serrano M.G."/>
            <person name="Buck G."/>
            <person name="Lee V."/>
            <person name="Wang Y."/>
            <person name="Carvalho R."/>
            <person name="Voegtly L."/>
            <person name="Shi R."/>
            <person name="Duckworth R."/>
            <person name="Johnson A."/>
            <person name="Loviza R."/>
            <person name="Walstead R."/>
            <person name="Shah Z."/>
            <person name="Kiflezghi M."/>
            <person name="Wade K."/>
            <person name="Ball S.L."/>
            <person name="Bradley K.W."/>
            <person name="Asai D.J."/>
            <person name="Bowman C.A."/>
            <person name="Russell D.A."/>
            <person name="Pope W.H."/>
            <person name="Jacobs-Sera D."/>
            <person name="Hendrix R.W."/>
            <person name="Hatfull G.F."/>
        </authorList>
    </citation>
    <scope>NUCLEOTIDE SEQUENCE [LARGE SCALE GENOMIC DNA]</scope>
    <source>
        <strain evidence="3 4">DSM 27648</strain>
    </source>
</reference>
<keyword evidence="2" id="KW-0732">Signal</keyword>
<dbReference type="Proteomes" id="UP000064967">
    <property type="component" value="Chromosome"/>
</dbReference>
<feature type="compositionally biased region" description="Polar residues" evidence="1">
    <location>
        <begin position="24"/>
        <end position="41"/>
    </location>
</feature>
<dbReference type="EMBL" id="CP012333">
    <property type="protein sequence ID" value="AKU96273.1"/>
    <property type="molecule type" value="Genomic_DNA"/>
</dbReference>
<dbReference type="STRING" id="1391654.AKJ09_02937"/>
<proteinExistence type="predicted"/>